<proteinExistence type="inferred from homology"/>
<keyword evidence="3" id="KW-1185">Reference proteome</keyword>
<dbReference type="EMBL" id="JACGCM010001144">
    <property type="protein sequence ID" value="KAF6161015.1"/>
    <property type="molecule type" value="Genomic_DNA"/>
</dbReference>
<evidence type="ECO:0000313" key="2">
    <source>
        <dbReference type="EMBL" id="KAF6161015.1"/>
    </source>
</evidence>
<dbReference type="PANTHER" id="PTHR31669">
    <property type="entry name" value="PROTEIN FAR1-RELATED SEQUENCE 10-RELATED"/>
    <property type="match status" value="1"/>
</dbReference>
<gene>
    <name evidence="2" type="ORF">GIB67_007656</name>
</gene>
<keyword evidence="1" id="KW-0862">Zinc</keyword>
<comment type="subcellular location">
    <subcellularLocation>
        <location evidence="1">Nucleus</location>
    </subcellularLocation>
</comment>
<comment type="similarity">
    <text evidence="1">Belongs to the FHY3/FAR1 family.</text>
</comment>
<feature type="non-terminal residue" evidence="2">
    <location>
        <position position="1"/>
    </location>
</feature>
<dbReference type="GO" id="GO:0006355">
    <property type="term" value="P:regulation of DNA-templated transcription"/>
    <property type="evidence" value="ECO:0007669"/>
    <property type="project" value="UniProtKB-UniRule"/>
</dbReference>
<evidence type="ECO:0000313" key="3">
    <source>
        <dbReference type="Proteomes" id="UP000541444"/>
    </source>
</evidence>
<accession>A0A7J7N1H3</accession>
<dbReference type="InterPro" id="IPR031052">
    <property type="entry name" value="FHY3/FAR1"/>
</dbReference>
<dbReference type="AlphaFoldDB" id="A0A7J7N1H3"/>
<comment type="caution">
    <text evidence="2">The sequence shown here is derived from an EMBL/GenBank/DDBJ whole genome shotgun (WGS) entry which is preliminary data.</text>
</comment>
<dbReference type="OrthoDB" id="1845384at2759"/>
<comment type="function">
    <text evidence="1">Putative transcription activator involved in regulating light control of development.</text>
</comment>
<organism evidence="2 3">
    <name type="scientific">Kingdonia uniflora</name>
    <dbReference type="NCBI Taxonomy" id="39325"/>
    <lineage>
        <taxon>Eukaryota</taxon>
        <taxon>Viridiplantae</taxon>
        <taxon>Streptophyta</taxon>
        <taxon>Embryophyta</taxon>
        <taxon>Tracheophyta</taxon>
        <taxon>Spermatophyta</taxon>
        <taxon>Magnoliopsida</taxon>
        <taxon>Ranunculales</taxon>
        <taxon>Circaeasteraceae</taxon>
        <taxon>Kingdonia</taxon>
    </lineage>
</organism>
<reference evidence="2 3" key="1">
    <citation type="journal article" date="2020" name="IScience">
        <title>Genome Sequencing of the Endangered Kingdonia uniflora (Circaeasteraceae, Ranunculales) Reveals Potential Mechanisms of Evolutionary Specialization.</title>
        <authorList>
            <person name="Sun Y."/>
            <person name="Deng T."/>
            <person name="Zhang A."/>
            <person name="Moore M.J."/>
            <person name="Landis J.B."/>
            <person name="Lin N."/>
            <person name="Zhang H."/>
            <person name="Zhang X."/>
            <person name="Huang J."/>
            <person name="Zhang X."/>
            <person name="Sun H."/>
            <person name="Wang H."/>
        </authorList>
    </citation>
    <scope>NUCLEOTIDE SEQUENCE [LARGE SCALE GENOMIC DNA]</scope>
    <source>
        <strain evidence="2">TB1705</strain>
        <tissue evidence="2">Leaf</tissue>
    </source>
</reference>
<sequence>IDTSSEKVAPINGNDHISEEVITLNESGAEYEETRSNEDVNGVAGNNVYDAYKFYHNYARGYLCRHALSILNHNGVLEIPSKYILAQWREDFKWPYAKEDRPIVIDIDNPICRYDSLYKCVIQFVDEGDVSKCSYKFALQIFEESLHKIRLLNDHVEGESPEKR</sequence>
<dbReference type="GO" id="GO:0008270">
    <property type="term" value="F:zinc ion binding"/>
    <property type="evidence" value="ECO:0007669"/>
    <property type="project" value="UniProtKB-UniRule"/>
</dbReference>
<dbReference type="PANTHER" id="PTHR31669:SF236">
    <property type="entry name" value="PROTEIN FAR1-RELATED SEQUENCE"/>
    <property type="match status" value="1"/>
</dbReference>
<protein>
    <recommendedName>
        <fullName evidence="1">Protein FAR1-RELATED SEQUENCE</fullName>
    </recommendedName>
</protein>
<keyword evidence="1" id="KW-0539">Nucleus</keyword>
<keyword evidence="1" id="KW-0863">Zinc-finger</keyword>
<evidence type="ECO:0000256" key="1">
    <source>
        <dbReference type="RuleBase" id="RU367018"/>
    </source>
</evidence>
<dbReference type="Proteomes" id="UP000541444">
    <property type="component" value="Unassembled WGS sequence"/>
</dbReference>
<keyword evidence="1" id="KW-0479">Metal-binding</keyword>
<dbReference type="GO" id="GO:0005634">
    <property type="term" value="C:nucleus"/>
    <property type="evidence" value="ECO:0007669"/>
    <property type="project" value="UniProtKB-SubCell"/>
</dbReference>
<name>A0A7J7N1H3_9MAGN</name>